<dbReference type="SUPFAM" id="SSF51735">
    <property type="entry name" value="NAD(P)-binding Rossmann-fold domains"/>
    <property type="match status" value="1"/>
</dbReference>
<feature type="region of interest" description="Disordered" evidence="3">
    <location>
        <begin position="507"/>
        <end position="530"/>
    </location>
</feature>
<dbReference type="InterPro" id="IPR036291">
    <property type="entry name" value="NAD(P)-bd_dom_sf"/>
</dbReference>
<evidence type="ECO:0000313" key="5">
    <source>
        <dbReference type="EMBL" id="KAK3215878.1"/>
    </source>
</evidence>
<comment type="caution">
    <text evidence="5">The sequence shown here is derived from an EMBL/GenBank/DDBJ whole genome shotgun (WGS) entry which is preliminary data.</text>
</comment>
<dbReference type="Gene3D" id="3.40.50.720">
    <property type="entry name" value="NAD(P)-binding Rossmann-like Domain"/>
    <property type="match status" value="1"/>
</dbReference>
<keyword evidence="6" id="KW-1185">Reference proteome</keyword>
<dbReference type="Pfam" id="PF05368">
    <property type="entry name" value="NmrA"/>
    <property type="match status" value="1"/>
</dbReference>
<comment type="similarity">
    <text evidence="1">Belongs to the NmrA-type oxidoreductase family.</text>
</comment>
<accession>A0AAN6M4Z4</accession>
<dbReference type="EMBL" id="WVTA01000002">
    <property type="protein sequence ID" value="KAK3215878.1"/>
    <property type="molecule type" value="Genomic_DNA"/>
</dbReference>
<evidence type="ECO:0000256" key="2">
    <source>
        <dbReference type="ARBA" id="ARBA00022857"/>
    </source>
</evidence>
<evidence type="ECO:0000313" key="6">
    <source>
        <dbReference type="Proteomes" id="UP001280581"/>
    </source>
</evidence>
<feature type="domain" description="NmrA-like" evidence="4">
    <location>
        <begin position="28"/>
        <end position="166"/>
    </location>
</feature>
<feature type="compositionally biased region" description="Low complexity" evidence="3">
    <location>
        <begin position="475"/>
        <end position="488"/>
    </location>
</feature>
<gene>
    <name evidence="5" type="ORF">GRF29_8g1385936</name>
</gene>
<organism evidence="5 6">
    <name type="scientific">Pseudopithomyces chartarum</name>
    <dbReference type="NCBI Taxonomy" id="1892770"/>
    <lineage>
        <taxon>Eukaryota</taxon>
        <taxon>Fungi</taxon>
        <taxon>Dikarya</taxon>
        <taxon>Ascomycota</taxon>
        <taxon>Pezizomycotina</taxon>
        <taxon>Dothideomycetes</taxon>
        <taxon>Pleosporomycetidae</taxon>
        <taxon>Pleosporales</taxon>
        <taxon>Massarineae</taxon>
        <taxon>Didymosphaeriaceae</taxon>
        <taxon>Pseudopithomyces</taxon>
    </lineage>
</organism>
<dbReference type="InterPro" id="IPR008030">
    <property type="entry name" value="NmrA-like"/>
</dbReference>
<protein>
    <recommendedName>
        <fullName evidence="4">NmrA-like domain-containing protein</fullName>
    </recommendedName>
</protein>
<dbReference type="AlphaFoldDB" id="A0AAN6M4Z4"/>
<sequence>MKITVPDNSRHNAELPDNRVPHHNLPLVVIVGINGRQGTSVAKAFLENGSYRIRGLTSSPECSSSENWKRLGVEMREETYMEFQHVHASFEGANIIFASTCYHKVLTNRRASMAFQVGMMGNKGVSQYAMERDINTGHLILDAAAEIPELQRFVMSTLPILQSEVEYATNKAMGESAAKIQHITHLQNVLPDLWKKTILVKPSPRMEDSDSALRMVSFAIPRKLHARPAPGEKGKTQPAIQLGDGTLSFGTTAPAEASFFWLNMRKDFGVQVRTLVEYLPFSAYAFASYSDRLSGEEICHLISKISGRPCKYKQVQYKDIEQRDRDTLFRLLPLPLGSLLYDQDIFTPTSFNETFKQHNISVTQTSFEEYLTVVLPGKLHQLRCISSDSPTHVHEVGLESITPGLSKVLQENQDMLDGVGLTSPGQSKVLQDYQDVLDGIGLESITPGSRKVLQENQDVLDGMEEVFDKDIIDVTQGGQSKGSSSTTSRAPFMKDSPFKAGQDLFKKGSPFKDGQDPFKKDSPFKTGEDPFMGVAAEDTIRECMELFELDPDKTRSLRRDFGFKR</sequence>
<proteinExistence type="inferred from homology"/>
<reference evidence="5 6" key="1">
    <citation type="submission" date="2021-02" db="EMBL/GenBank/DDBJ databases">
        <title>Genome assembly of Pseudopithomyces chartarum.</title>
        <authorList>
            <person name="Jauregui R."/>
            <person name="Singh J."/>
            <person name="Voisey C."/>
        </authorList>
    </citation>
    <scope>NUCLEOTIDE SEQUENCE [LARGE SCALE GENOMIC DNA]</scope>
    <source>
        <strain evidence="5 6">AGR01</strain>
    </source>
</reference>
<name>A0AAN6M4Z4_9PLEO</name>
<keyword evidence="2" id="KW-0521">NADP</keyword>
<feature type="region of interest" description="Disordered" evidence="3">
    <location>
        <begin position="475"/>
        <end position="495"/>
    </location>
</feature>
<dbReference type="Gene3D" id="3.90.25.10">
    <property type="entry name" value="UDP-galactose 4-epimerase, domain 1"/>
    <property type="match status" value="1"/>
</dbReference>
<dbReference type="Proteomes" id="UP001280581">
    <property type="component" value="Unassembled WGS sequence"/>
</dbReference>
<evidence type="ECO:0000256" key="3">
    <source>
        <dbReference type="SAM" id="MobiDB-lite"/>
    </source>
</evidence>
<dbReference type="PANTHER" id="PTHR42748:SF7">
    <property type="entry name" value="NMRA LIKE REDOX SENSOR 1-RELATED"/>
    <property type="match status" value="1"/>
</dbReference>
<dbReference type="InterPro" id="IPR051164">
    <property type="entry name" value="NmrA-like_oxidored"/>
</dbReference>
<dbReference type="PANTHER" id="PTHR42748">
    <property type="entry name" value="NITROGEN METABOLITE REPRESSION PROTEIN NMRA FAMILY MEMBER"/>
    <property type="match status" value="1"/>
</dbReference>
<feature type="compositionally biased region" description="Basic and acidic residues" evidence="3">
    <location>
        <begin position="513"/>
        <end position="528"/>
    </location>
</feature>
<evidence type="ECO:0000256" key="1">
    <source>
        <dbReference type="ARBA" id="ARBA00006328"/>
    </source>
</evidence>
<evidence type="ECO:0000259" key="4">
    <source>
        <dbReference type="Pfam" id="PF05368"/>
    </source>
</evidence>